<protein>
    <recommendedName>
        <fullName evidence="5">MI domain-containing protein</fullName>
    </recommendedName>
</protein>
<name>A0A8S1F007_9PELO</name>
<dbReference type="InterPro" id="IPR003891">
    <property type="entry name" value="Initiation_fac_eIF4g_MI"/>
</dbReference>
<dbReference type="OrthoDB" id="10260961at2759"/>
<dbReference type="GO" id="GO:0003723">
    <property type="term" value="F:RNA binding"/>
    <property type="evidence" value="ECO:0007669"/>
    <property type="project" value="InterPro"/>
</dbReference>
<comment type="similarity">
    <text evidence="2">Belongs to the CWC22 family.</text>
</comment>
<dbReference type="GO" id="GO:0005730">
    <property type="term" value="C:nucleolus"/>
    <property type="evidence" value="ECO:0007669"/>
    <property type="project" value="UniProtKB-SubCell"/>
</dbReference>
<proteinExistence type="inferred from homology"/>
<dbReference type="InterPro" id="IPR003890">
    <property type="entry name" value="MIF4G-like_typ-3"/>
</dbReference>
<dbReference type="Proteomes" id="UP000494206">
    <property type="component" value="Unassembled WGS sequence"/>
</dbReference>
<dbReference type="InterPro" id="IPR016024">
    <property type="entry name" value="ARM-type_fold"/>
</dbReference>
<feature type="compositionally biased region" description="Acidic residues" evidence="4">
    <location>
        <begin position="72"/>
        <end position="84"/>
    </location>
</feature>
<accession>A0A8S1F007</accession>
<keyword evidence="3" id="KW-0539">Nucleus</keyword>
<comment type="caution">
    <text evidence="6">The sequence shown here is derived from an EMBL/GenBank/DDBJ whole genome shotgun (WGS) entry which is preliminary data.</text>
</comment>
<evidence type="ECO:0000256" key="2">
    <source>
        <dbReference type="ARBA" id="ARBA00006856"/>
    </source>
</evidence>
<dbReference type="SMART" id="SM00544">
    <property type="entry name" value="MA3"/>
    <property type="match status" value="1"/>
</dbReference>
<dbReference type="SUPFAM" id="SSF48371">
    <property type="entry name" value="ARM repeat"/>
    <property type="match status" value="1"/>
</dbReference>
<feature type="region of interest" description="Disordered" evidence="4">
    <location>
        <begin position="1"/>
        <end position="96"/>
    </location>
</feature>
<evidence type="ECO:0000313" key="6">
    <source>
        <dbReference type="EMBL" id="CAB3407293.1"/>
    </source>
</evidence>
<dbReference type="Gene3D" id="1.25.40.180">
    <property type="match status" value="1"/>
</dbReference>
<dbReference type="Pfam" id="PF02847">
    <property type="entry name" value="MA3"/>
    <property type="match status" value="1"/>
</dbReference>
<sequence length="794" mass="91071">MSGVSRREKRKNAKQLKKIQAKAFAQRKPVEIAMREAMGLTKADKQKNKRKRKREEKRDARRLEKLQKKAEESEEDVDSDDYEEPQTSNKRKKIVEVSVHKGKRKFGYESEDSDDDLTYEQYLKEVEETRRKRLMDPEGMEEDEKAIRKYGVLLGLNENLKDRDGATKTTRAMKGDGLDMLLDFCDLEKRKILMENEANGANSDDDDVGEFEDEEMEEEEEDQEAIDLSEGEEDVDDEKLVDEMVCDEDFDEESDEKKDDEELEEAEDIYGRKINKATGELIKFDPAAARRKLEELDEKTGNTEQKAKIDRAVTGIINRLSDATLVKSQQAIGDLWANYSKNDVKSALCKVLTRVLSSSFRVQDSLLTTYGAFMAMCHSMVSNEISAHFVEVFLCDMVKSAENAEENADDKSVENRVIFVAMLVAFRIIQPSVLLELVDKYAKNLNLSNLQAINLLISYAYKSLRKTSWAVCTEKLERVAEEFEKKPISSLPRAKFLLEQVESLKKQFPKNIDYSMIEQQAKILHGLSKKKGMSAESKELGMTLNDLLHAEERGRWWIVGSAFRLPENGGYGVLAAANPKKAAGNYPSHIVELASRAGMNSEVRRNIFCAIATADDEDEAFEKLLKLSLKGEKEREIVYVLIIMMLKEKTFNLFYAALLQRFCEFHRRFVITLQYAIWDRLRECESLKPSQRATLAKLLEHLLANEVLPISVLKSIEWATRGRGLTALLKKLFVGLAKSPASVLRRVFEPLTNPEKRKKFETMCEGIQVFWKMHLPNTQAYKNVDQWMQEAGYD</sequence>
<dbReference type="SMART" id="SM00543">
    <property type="entry name" value="MIF4G"/>
    <property type="match status" value="1"/>
</dbReference>
<feature type="domain" description="MI" evidence="5">
    <location>
        <begin position="602"/>
        <end position="718"/>
    </location>
</feature>
<dbReference type="EMBL" id="CADEPM010000006">
    <property type="protein sequence ID" value="CAB3407293.1"/>
    <property type="molecule type" value="Genomic_DNA"/>
</dbReference>
<dbReference type="Pfam" id="PF02854">
    <property type="entry name" value="MIF4G"/>
    <property type="match status" value="1"/>
</dbReference>
<evidence type="ECO:0000256" key="4">
    <source>
        <dbReference type="SAM" id="MobiDB-lite"/>
    </source>
</evidence>
<feature type="compositionally biased region" description="Basic and acidic residues" evidence="4">
    <location>
        <begin position="56"/>
        <end position="71"/>
    </location>
</feature>
<organism evidence="6 7">
    <name type="scientific">Caenorhabditis bovis</name>
    <dbReference type="NCBI Taxonomy" id="2654633"/>
    <lineage>
        <taxon>Eukaryota</taxon>
        <taxon>Metazoa</taxon>
        <taxon>Ecdysozoa</taxon>
        <taxon>Nematoda</taxon>
        <taxon>Chromadorea</taxon>
        <taxon>Rhabditida</taxon>
        <taxon>Rhabditina</taxon>
        <taxon>Rhabditomorpha</taxon>
        <taxon>Rhabditoidea</taxon>
        <taxon>Rhabditidae</taxon>
        <taxon>Peloderinae</taxon>
        <taxon>Caenorhabditis</taxon>
    </lineage>
</organism>
<comment type="subcellular location">
    <subcellularLocation>
        <location evidence="1">Nucleus</location>
        <location evidence="1">Nucleolus</location>
    </subcellularLocation>
</comment>
<evidence type="ECO:0000256" key="1">
    <source>
        <dbReference type="ARBA" id="ARBA00004604"/>
    </source>
</evidence>
<evidence type="ECO:0000259" key="5">
    <source>
        <dbReference type="PROSITE" id="PS51366"/>
    </source>
</evidence>
<dbReference type="PANTHER" id="PTHR18034">
    <property type="entry name" value="CELL CYCLE CONTROL PROTEIN CWF22-RELATED"/>
    <property type="match status" value="1"/>
</dbReference>
<dbReference type="GO" id="GO:0042274">
    <property type="term" value="P:ribosomal small subunit biogenesis"/>
    <property type="evidence" value="ECO:0007669"/>
    <property type="project" value="TreeGrafter"/>
</dbReference>
<dbReference type="PANTHER" id="PTHR18034:SF4">
    <property type="entry name" value="NUCLEOLAR MIF4G DOMAIN-CONTAINING PROTEIN 1"/>
    <property type="match status" value="1"/>
</dbReference>
<feature type="region of interest" description="Disordered" evidence="4">
    <location>
        <begin position="196"/>
        <end position="240"/>
    </location>
</feature>
<evidence type="ECO:0000313" key="7">
    <source>
        <dbReference type="Proteomes" id="UP000494206"/>
    </source>
</evidence>
<dbReference type="AlphaFoldDB" id="A0A8S1F007"/>
<feature type="compositionally biased region" description="Acidic residues" evidence="4">
    <location>
        <begin position="203"/>
        <end position="240"/>
    </location>
</feature>
<dbReference type="PROSITE" id="PS51366">
    <property type="entry name" value="MI"/>
    <property type="match status" value="1"/>
</dbReference>
<feature type="compositionally biased region" description="Basic residues" evidence="4">
    <location>
        <begin position="7"/>
        <end position="20"/>
    </location>
</feature>
<keyword evidence="7" id="KW-1185">Reference proteome</keyword>
<dbReference type="InterPro" id="IPR050781">
    <property type="entry name" value="CWC22_splicing_factor"/>
</dbReference>
<reference evidence="6 7" key="1">
    <citation type="submission" date="2020-04" db="EMBL/GenBank/DDBJ databases">
        <authorList>
            <person name="Laetsch R D."/>
            <person name="Stevens L."/>
            <person name="Kumar S."/>
            <person name="Blaxter L. M."/>
        </authorList>
    </citation>
    <scope>NUCLEOTIDE SEQUENCE [LARGE SCALE GENOMIC DNA]</scope>
</reference>
<gene>
    <name evidence="6" type="ORF">CBOVIS_LOCUS9244</name>
</gene>
<evidence type="ECO:0000256" key="3">
    <source>
        <dbReference type="ARBA" id="ARBA00023242"/>
    </source>
</evidence>